<gene>
    <name evidence="2" type="ORF">V6N12_057851</name>
</gene>
<keyword evidence="1" id="KW-0175">Coiled coil</keyword>
<feature type="coiled-coil region" evidence="1">
    <location>
        <begin position="53"/>
        <end position="124"/>
    </location>
</feature>
<name>A0ABR2B3S6_9ROSI</name>
<dbReference type="Proteomes" id="UP001472677">
    <property type="component" value="Unassembled WGS sequence"/>
</dbReference>
<keyword evidence="3" id="KW-1185">Reference proteome</keyword>
<organism evidence="2 3">
    <name type="scientific">Hibiscus sabdariffa</name>
    <name type="common">roselle</name>
    <dbReference type="NCBI Taxonomy" id="183260"/>
    <lineage>
        <taxon>Eukaryota</taxon>
        <taxon>Viridiplantae</taxon>
        <taxon>Streptophyta</taxon>
        <taxon>Embryophyta</taxon>
        <taxon>Tracheophyta</taxon>
        <taxon>Spermatophyta</taxon>
        <taxon>Magnoliopsida</taxon>
        <taxon>eudicotyledons</taxon>
        <taxon>Gunneridae</taxon>
        <taxon>Pentapetalae</taxon>
        <taxon>rosids</taxon>
        <taxon>malvids</taxon>
        <taxon>Malvales</taxon>
        <taxon>Malvaceae</taxon>
        <taxon>Malvoideae</taxon>
        <taxon>Hibiscus</taxon>
    </lineage>
</organism>
<comment type="caution">
    <text evidence="2">The sequence shown here is derived from an EMBL/GenBank/DDBJ whole genome shotgun (WGS) entry which is preliminary data.</text>
</comment>
<reference evidence="2 3" key="1">
    <citation type="journal article" date="2024" name="G3 (Bethesda)">
        <title>Genome assembly of Hibiscus sabdariffa L. provides insights into metabolisms of medicinal natural products.</title>
        <authorList>
            <person name="Kim T."/>
        </authorList>
    </citation>
    <scope>NUCLEOTIDE SEQUENCE [LARGE SCALE GENOMIC DNA]</scope>
    <source>
        <strain evidence="2">TK-2024</strain>
        <tissue evidence="2">Old leaves</tissue>
    </source>
</reference>
<sequence>MAGFHYIEKLTSQGRHTIVVSASQLQKIVNVVSEMTNQLTPLLKVCDYLKKENTGLKKSLKTAQRQARKLDNLLRKKDNEVSEALKNLEKEKDKDKDKDISRAVKKLDEAIAMLNTKFEEQKKMLESFFYGFRGVDVCLVAALNRQPWRIWATARRREFHSVTDVDRRVALLL</sequence>
<evidence type="ECO:0000313" key="3">
    <source>
        <dbReference type="Proteomes" id="UP001472677"/>
    </source>
</evidence>
<evidence type="ECO:0000313" key="2">
    <source>
        <dbReference type="EMBL" id="KAK8501520.1"/>
    </source>
</evidence>
<protein>
    <submittedName>
        <fullName evidence="2">Uncharacterized protein</fullName>
    </submittedName>
</protein>
<evidence type="ECO:0000256" key="1">
    <source>
        <dbReference type="SAM" id="Coils"/>
    </source>
</evidence>
<proteinExistence type="predicted"/>
<accession>A0ABR2B3S6</accession>
<dbReference type="EMBL" id="JBBPBM010000185">
    <property type="protein sequence ID" value="KAK8501520.1"/>
    <property type="molecule type" value="Genomic_DNA"/>
</dbReference>